<feature type="chain" id="PRO_5045222472" evidence="9">
    <location>
        <begin position="22"/>
        <end position="987"/>
    </location>
</feature>
<evidence type="ECO:0000256" key="4">
    <source>
        <dbReference type="ARBA" id="ARBA00022692"/>
    </source>
</evidence>
<keyword evidence="12" id="KW-1185">Reference proteome</keyword>
<dbReference type="InterPro" id="IPR000531">
    <property type="entry name" value="Beta-barrel_TonB"/>
</dbReference>
<keyword evidence="7 8" id="KW-0998">Cell outer membrane</keyword>
<dbReference type="NCBIfam" id="TIGR04056">
    <property type="entry name" value="OMP_RagA_SusC"/>
    <property type="match status" value="1"/>
</dbReference>
<reference evidence="12" key="1">
    <citation type="journal article" date="2019" name="Int. J. Syst. Evol. Microbiol.">
        <title>The Global Catalogue of Microorganisms (GCM) 10K type strain sequencing project: providing services to taxonomists for standard genome sequencing and annotation.</title>
        <authorList>
            <consortium name="The Broad Institute Genomics Platform"/>
            <consortium name="The Broad Institute Genome Sequencing Center for Infectious Disease"/>
            <person name="Wu L."/>
            <person name="Ma J."/>
        </authorList>
    </citation>
    <scope>NUCLEOTIDE SEQUENCE [LARGE SCALE GENOMIC DNA]</scope>
    <source>
        <strain evidence="12">KCTC 42662</strain>
    </source>
</reference>
<dbReference type="SUPFAM" id="SSF49464">
    <property type="entry name" value="Carboxypeptidase regulatory domain-like"/>
    <property type="match status" value="1"/>
</dbReference>
<comment type="subcellular location">
    <subcellularLocation>
        <location evidence="1 8">Cell outer membrane</location>
        <topology evidence="1 8">Multi-pass membrane protein</topology>
    </subcellularLocation>
</comment>
<sequence>MNQRLLCFLFALTSLIGQSFAQNRQVSGRVTSASTGNAIGGVSVAVVGTSVATQTDAEGSYTLSVPTNSTISFSSVGFEAQRIPVDGRTVINVVLTDGTEALDEVVITGYARIQKKTFAGASSSVRMEDFSRQTVGSLDAALQAAAPGVSVVGQSGQPGTNAIVRIRGNGSINGGNAPLYILDGMEISAADFASMNSSDFASVDILKDAVSSAIYGSRGANGVIVLTSKKGSQGPIKFNYRSQFGFSNLPKDRLITMNSSQKIDYEMQRGNPYGWSDEEADSLRNVNFRWTDALLQKGKTQEHSIEAAGGGENSTYFGSLSYFDQDGVVKTTGLKRYTARVNLDGKKGSWRFGLNVSGGFSKMNRTVEGDTYTNTPLNAARWSNPYETDKIPGTDLWNQDRGGGPGNLISGQPNGAMELALDYNWRNQIKGLGTSYVEFHFPFLDGLYARTNWGIDYTQNENAIFNDPRTSGAQARNGSLQRNMDRNFRYTGTTSLNYSGKFEDHEITAGIFAEVVKNDYRRFGFTGYGFTNGFNNETGITAGSGTNTNYIPSVFGDGNQAGLLSYFAMANYGYKDKYYLNLVGRRDGSSRFGINRRYANFGSIGATWSISDEEFIKQVPVISNLQLRASYGSNGNAGDAEYPLPLFGRITYAGVSGWSPSEAGNPDLTWEISKTTNVGVNFGLWQNRIFGSVDVYNRETSNLFYNIPVDPASSGFTTILGNSGTMTNSGVEVDLSVDVIRNNDLKWTIGGNFTYNKNRIKSLPQDSLVQGITILAEGHALNSYFLVNYAGVNPENGNAQYYDLDGNIVEGTAYNASYKVIQGTSDAPYFGGVFTSFSYKGFDFAAQASFFIGRKLFNNDMVNLTHPQYYWDNLSVDMLNEWQNPGDITNVPRPGTSGGNAFQQETTRYLENANFWRLRNVTIGYNLPASVLDKAKIRSLRVFVQGQNWLTATKYKNYDPELVTNGAHSGAVYPTMVQTTFGVNIGF</sequence>
<evidence type="ECO:0000256" key="6">
    <source>
        <dbReference type="ARBA" id="ARBA00023136"/>
    </source>
</evidence>
<dbReference type="SUPFAM" id="SSF56935">
    <property type="entry name" value="Porins"/>
    <property type="match status" value="1"/>
</dbReference>
<evidence type="ECO:0000313" key="11">
    <source>
        <dbReference type="EMBL" id="MFD2548706.1"/>
    </source>
</evidence>
<protein>
    <submittedName>
        <fullName evidence="11">SusC/RagA family TonB-linked outer membrane protein</fullName>
    </submittedName>
</protein>
<dbReference type="InterPro" id="IPR023996">
    <property type="entry name" value="TonB-dep_OMP_SusC/RagA"/>
</dbReference>
<dbReference type="InterPro" id="IPR039426">
    <property type="entry name" value="TonB-dep_rcpt-like"/>
</dbReference>
<gene>
    <name evidence="11" type="ORF">ACFSR5_13725</name>
</gene>
<dbReference type="Gene3D" id="2.40.170.20">
    <property type="entry name" value="TonB-dependent receptor, beta-barrel domain"/>
    <property type="match status" value="1"/>
</dbReference>
<dbReference type="InterPro" id="IPR023997">
    <property type="entry name" value="TonB-dep_OMP_SusC/RagA_CS"/>
</dbReference>
<dbReference type="Pfam" id="PF00593">
    <property type="entry name" value="TonB_dep_Rec_b-barrel"/>
    <property type="match status" value="1"/>
</dbReference>
<evidence type="ECO:0000256" key="9">
    <source>
        <dbReference type="SAM" id="SignalP"/>
    </source>
</evidence>
<keyword evidence="4 8" id="KW-0812">Transmembrane</keyword>
<keyword evidence="6 8" id="KW-0472">Membrane</keyword>
<organism evidence="11 12">
    <name type="scientific">Sphingobacterium suaedae</name>
    <dbReference type="NCBI Taxonomy" id="1686402"/>
    <lineage>
        <taxon>Bacteria</taxon>
        <taxon>Pseudomonadati</taxon>
        <taxon>Bacteroidota</taxon>
        <taxon>Sphingobacteriia</taxon>
        <taxon>Sphingobacteriales</taxon>
        <taxon>Sphingobacteriaceae</taxon>
        <taxon>Sphingobacterium</taxon>
    </lineage>
</organism>
<dbReference type="RefSeq" id="WP_380904721.1">
    <property type="nucleotide sequence ID" value="NZ_JBHUEG010000004.1"/>
</dbReference>
<evidence type="ECO:0000256" key="8">
    <source>
        <dbReference type="PROSITE-ProRule" id="PRU01360"/>
    </source>
</evidence>
<feature type="domain" description="TonB-dependent receptor-like beta-barrel" evidence="10">
    <location>
        <begin position="369"/>
        <end position="818"/>
    </location>
</feature>
<keyword evidence="2 8" id="KW-0813">Transport</keyword>
<dbReference type="InterPro" id="IPR036942">
    <property type="entry name" value="Beta-barrel_TonB_sf"/>
</dbReference>
<feature type="signal peptide" evidence="9">
    <location>
        <begin position="1"/>
        <end position="21"/>
    </location>
</feature>
<evidence type="ECO:0000256" key="1">
    <source>
        <dbReference type="ARBA" id="ARBA00004571"/>
    </source>
</evidence>
<evidence type="ECO:0000256" key="7">
    <source>
        <dbReference type="ARBA" id="ARBA00023237"/>
    </source>
</evidence>
<dbReference type="PROSITE" id="PS52016">
    <property type="entry name" value="TONB_DEPENDENT_REC_3"/>
    <property type="match status" value="1"/>
</dbReference>
<accession>A0ABW5KM53</accession>
<keyword evidence="3 8" id="KW-1134">Transmembrane beta strand</keyword>
<comment type="caution">
    <text evidence="11">The sequence shown here is derived from an EMBL/GenBank/DDBJ whole genome shotgun (WGS) entry which is preliminary data.</text>
</comment>
<dbReference type="InterPro" id="IPR008969">
    <property type="entry name" value="CarboxyPept-like_regulatory"/>
</dbReference>
<proteinExistence type="inferred from homology"/>
<comment type="similarity">
    <text evidence="8">Belongs to the TonB-dependent receptor family.</text>
</comment>
<dbReference type="EMBL" id="JBHULR010000005">
    <property type="protein sequence ID" value="MFD2548706.1"/>
    <property type="molecule type" value="Genomic_DNA"/>
</dbReference>
<dbReference type="Gene3D" id="2.170.130.10">
    <property type="entry name" value="TonB-dependent receptor, plug domain"/>
    <property type="match status" value="1"/>
</dbReference>
<dbReference type="Gene3D" id="2.60.40.1120">
    <property type="entry name" value="Carboxypeptidase-like, regulatory domain"/>
    <property type="match status" value="1"/>
</dbReference>
<evidence type="ECO:0000256" key="2">
    <source>
        <dbReference type="ARBA" id="ARBA00022448"/>
    </source>
</evidence>
<keyword evidence="5" id="KW-0798">TonB box</keyword>
<evidence type="ECO:0000259" key="10">
    <source>
        <dbReference type="Pfam" id="PF00593"/>
    </source>
</evidence>
<dbReference type="NCBIfam" id="TIGR04057">
    <property type="entry name" value="SusC_RagA_signa"/>
    <property type="match status" value="1"/>
</dbReference>
<name>A0ABW5KM53_9SPHI</name>
<evidence type="ECO:0000256" key="5">
    <source>
        <dbReference type="ARBA" id="ARBA00023077"/>
    </source>
</evidence>
<dbReference type="InterPro" id="IPR037066">
    <property type="entry name" value="Plug_dom_sf"/>
</dbReference>
<evidence type="ECO:0000256" key="3">
    <source>
        <dbReference type="ARBA" id="ARBA00022452"/>
    </source>
</evidence>
<dbReference type="Pfam" id="PF13715">
    <property type="entry name" value="CarbopepD_reg_2"/>
    <property type="match status" value="1"/>
</dbReference>
<keyword evidence="9" id="KW-0732">Signal</keyword>
<evidence type="ECO:0000313" key="12">
    <source>
        <dbReference type="Proteomes" id="UP001597545"/>
    </source>
</evidence>
<dbReference type="Proteomes" id="UP001597545">
    <property type="component" value="Unassembled WGS sequence"/>
</dbReference>